<dbReference type="Pfam" id="PF01476">
    <property type="entry name" value="LysM"/>
    <property type="match status" value="2"/>
</dbReference>
<protein>
    <recommendedName>
        <fullName evidence="3">LysM domain-containing protein</fullName>
    </recommendedName>
</protein>
<name>A0A1F6B0L8_9BACT</name>
<dbReference type="AlphaFoldDB" id="A0A1F6B0L8"/>
<dbReference type="Proteomes" id="UP000176409">
    <property type="component" value="Unassembled WGS sequence"/>
</dbReference>
<dbReference type="InterPro" id="IPR018392">
    <property type="entry name" value="LysM"/>
</dbReference>
<dbReference type="CDD" id="cd00118">
    <property type="entry name" value="LysM"/>
    <property type="match status" value="2"/>
</dbReference>
<comment type="caution">
    <text evidence="4">The sequence shown here is derived from an EMBL/GenBank/DDBJ whole genome shotgun (WGS) entry which is preliminary data.</text>
</comment>
<dbReference type="SUPFAM" id="SSF54106">
    <property type="entry name" value="LysM domain"/>
    <property type="match status" value="2"/>
</dbReference>
<dbReference type="STRING" id="1798396.A2973_02895"/>
<dbReference type="InterPro" id="IPR036779">
    <property type="entry name" value="LysM_dom_sf"/>
</dbReference>
<dbReference type="PROSITE" id="PS51782">
    <property type="entry name" value="LYSM"/>
    <property type="match status" value="2"/>
</dbReference>
<evidence type="ECO:0000259" key="3">
    <source>
        <dbReference type="PROSITE" id="PS51782"/>
    </source>
</evidence>
<dbReference type="PANTHER" id="PTHR34700:SF4">
    <property type="entry name" value="PHAGE-LIKE ELEMENT PBSX PROTEIN XKDP"/>
    <property type="match status" value="1"/>
</dbReference>
<evidence type="ECO:0000256" key="2">
    <source>
        <dbReference type="SAM" id="Phobius"/>
    </source>
</evidence>
<feature type="transmembrane region" description="Helical" evidence="2">
    <location>
        <begin position="35"/>
        <end position="56"/>
    </location>
</feature>
<keyword evidence="2" id="KW-1133">Transmembrane helix</keyword>
<feature type="domain" description="LysM" evidence="3">
    <location>
        <begin position="84"/>
        <end position="131"/>
    </location>
</feature>
<dbReference type="EMBL" id="MFJZ01000020">
    <property type="protein sequence ID" value="OGG30458.1"/>
    <property type="molecule type" value="Genomic_DNA"/>
</dbReference>
<sequence length="206" mass="22702">MDLLAEARHISLPRTECTQQMIKEISKRFDSTESYISMALGLAVVLVIGVLVFNYFSGRQQGQSAQTESQKSQEQKEAETKLPTTHTVTIGETLWSISEKYYKSGYNWQDIQKANDLTDGDVIEAGQTLTIPSVPVIVPEGQITSGVTSEAAKPKEESYTVVHGDNLWNIAVAQYANGYRWVDIAKANNLTNPGLIHAGNILTLPE</sequence>
<feature type="compositionally biased region" description="Basic and acidic residues" evidence="1">
    <location>
        <begin position="71"/>
        <end position="80"/>
    </location>
</feature>
<organism evidence="4 5">
    <name type="scientific">Candidatus Gottesmanbacteria bacterium RIFCSPLOWO2_01_FULL_49_10</name>
    <dbReference type="NCBI Taxonomy" id="1798396"/>
    <lineage>
        <taxon>Bacteria</taxon>
        <taxon>Candidatus Gottesmaniibacteriota</taxon>
    </lineage>
</organism>
<keyword evidence="2" id="KW-0812">Transmembrane</keyword>
<evidence type="ECO:0000313" key="5">
    <source>
        <dbReference type="Proteomes" id="UP000176409"/>
    </source>
</evidence>
<dbReference type="InterPro" id="IPR052196">
    <property type="entry name" value="Bact_Kbp"/>
</dbReference>
<feature type="domain" description="LysM" evidence="3">
    <location>
        <begin position="157"/>
        <end position="204"/>
    </location>
</feature>
<gene>
    <name evidence="4" type="ORF">A2973_02895</name>
</gene>
<reference evidence="4 5" key="1">
    <citation type="journal article" date="2016" name="Nat. Commun.">
        <title>Thousands of microbial genomes shed light on interconnected biogeochemical processes in an aquifer system.</title>
        <authorList>
            <person name="Anantharaman K."/>
            <person name="Brown C.T."/>
            <person name="Hug L.A."/>
            <person name="Sharon I."/>
            <person name="Castelle C.J."/>
            <person name="Probst A.J."/>
            <person name="Thomas B.C."/>
            <person name="Singh A."/>
            <person name="Wilkins M.J."/>
            <person name="Karaoz U."/>
            <person name="Brodie E.L."/>
            <person name="Williams K.H."/>
            <person name="Hubbard S.S."/>
            <person name="Banfield J.F."/>
        </authorList>
    </citation>
    <scope>NUCLEOTIDE SEQUENCE [LARGE SCALE GENOMIC DNA]</scope>
</reference>
<dbReference type="SMART" id="SM00257">
    <property type="entry name" value="LysM"/>
    <property type="match status" value="2"/>
</dbReference>
<accession>A0A1F6B0L8</accession>
<dbReference type="Gene3D" id="3.10.350.10">
    <property type="entry name" value="LysM domain"/>
    <property type="match status" value="2"/>
</dbReference>
<feature type="region of interest" description="Disordered" evidence="1">
    <location>
        <begin position="64"/>
        <end position="83"/>
    </location>
</feature>
<keyword evidence="2" id="KW-0472">Membrane</keyword>
<proteinExistence type="predicted"/>
<dbReference type="PANTHER" id="PTHR34700">
    <property type="entry name" value="POTASSIUM BINDING PROTEIN KBP"/>
    <property type="match status" value="1"/>
</dbReference>
<evidence type="ECO:0000256" key="1">
    <source>
        <dbReference type="SAM" id="MobiDB-lite"/>
    </source>
</evidence>
<evidence type="ECO:0000313" key="4">
    <source>
        <dbReference type="EMBL" id="OGG30458.1"/>
    </source>
</evidence>